<keyword evidence="5" id="KW-0805">Transcription regulation</keyword>
<evidence type="ECO:0000256" key="6">
    <source>
        <dbReference type="ARBA" id="ARBA00023155"/>
    </source>
</evidence>
<keyword evidence="7" id="KW-0804">Transcription</keyword>
<dbReference type="PANTHER" id="PTHR21408">
    <property type="entry name" value="HOMEODOMAIN-ONLY PROTEIN"/>
    <property type="match status" value="1"/>
</dbReference>
<evidence type="ECO:0000256" key="1">
    <source>
        <dbReference type="ARBA" id="ARBA00004123"/>
    </source>
</evidence>
<evidence type="ECO:0000259" key="12">
    <source>
        <dbReference type="PROSITE" id="PS50071"/>
    </source>
</evidence>
<evidence type="ECO:0000256" key="3">
    <source>
        <dbReference type="ARBA" id="ARBA00022473"/>
    </source>
</evidence>
<evidence type="ECO:0000256" key="4">
    <source>
        <dbReference type="ARBA" id="ARBA00022491"/>
    </source>
</evidence>
<keyword evidence="9 10" id="KW-0238">DNA-binding</keyword>
<proteinExistence type="predicted"/>
<evidence type="ECO:0000256" key="8">
    <source>
        <dbReference type="ARBA" id="ARBA00023242"/>
    </source>
</evidence>
<evidence type="ECO:0000256" key="10">
    <source>
        <dbReference type="RuleBase" id="RU000682"/>
    </source>
</evidence>
<evidence type="ECO:0000313" key="13">
    <source>
        <dbReference type="EMBL" id="CAH0111051.1"/>
    </source>
</evidence>
<keyword evidence="14" id="KW-1185">Reference proteome</keyword>
<dbReference type="CDD" id="cd00086">
    <property type="entry name" value="homeodomain"/>
    <property type="match status" value="1"/>
</dbReference>
<reference evidence="13" key="1">
    <citation type="submission" date="2021-11" db="EMBL/GenBank/DDBJ databases">
        <authorList>
            <person name="Schell T."/>
        </authorList>
    </citation>
    <scope>NUCLEOTIDE SEQUENCE</scope>
    <source>
        <strain evidence="13">M5</strain>
    </source>
</reference>
<dbReference type="InterPro" id="IPR009057">
    <property type="entry name" value="Homeodomain-like_sf"/>
</dbReference>
<comment type="caution">
    <text evidence="13">The sequence shown here is derived from an EMBL/GenBank/DDBJ whole genome shotgun (WGS) entry which is preliminary data.</text>
</comment>
<keyword evidence="6 9" id="KW-0371">Homeobox</keyword>
<feature type="DNA-binding region" description="Homeobox" evidence="9">
    <location>
        <begin position="13"/>
        <end position="72"/>
    </location>
</feature>
<dbReference type="PANTHER" id="PTHR21408:SF1">
    <property type="entry name" value="HOMEODOMAIN-ONLY PROTEIN"/>
    <property type="match status" value="1"/>
</dbReference>
<organism evidence="13 14">
    <name type="scientific">Daphnia galeata</name>
    <dbReference type="NCBI Taxonomy" id="27404"/>
    <lineage>
        <taxon>Eukaryota</taxon>
        <taxon>Metazoa</taxon>
        <taxon>Ecdysozoa</taxon>
        <taxon>Arthropoda</taxon>
        <taxon>Crustacea</taxon>
        <taxon>Branchiopoda</taxon>
        <taxon>Diplostraca</taxon>
        <taxon>Cladocera</taxon>
        <taxon>Anomopoda</taxon>
        <taxon>Daphniidae</taxon>
        <taxon>Daphnia</taxon>
    </lineage>
</organism>
<keyword evidence="8 9" id="KW-0539">Nucleus</keyword>
<dbReference type="Gene3D" id="1.10.10.60">
    <property type="entry name" value="Homeodomain-like"/>
    <property type="match status" value="1"/>
</dbReference>
<keyword evidence="4" id="KW-0678">Repressor</keyword>
<dbReference type="FunFam" id="1.10.10.60:FF:000727">
    <property type="entry name" value="C. Elegans Homeobox"/>
    <property type="match status" value="1"/>
</dbReference>
<name>A0A8J2RYY1_9CRUS</name>
<evidence type="ECO:0000256" key="5">
    <source>
        <dbReference type="ARBA" id="ARBA00023015"/>
    </source>
</evidence>
<dbReference type="GO" id="GO:0030154">
    <property type="term" value="P:cell differentiation"/>
    <property type="evidence" value="ECO:0007669"/>
    <property type="project" value="InterPro"/>
</dbReference>
<sequence length="83" mass="9524">MSNKYFPSSSPDEMNEKPKMSADQESALDMHFNRNKTMHASDVAILSAETGLSEEQVQQWFLFRLASWRKEQGLGPLVGRLYE</sequence>
<dbReference type="InterPro" id="IPR039162">
    <property type="entry name" value="HOPX"/>
</dbReference>
<dbReference type="InterPro" id="IPR001356">
    <property type="entry name" value="HD"/>
</dbReference>
<protein>
    <recommendedName>
        <fullName evidence="2">Homeodomain-only protein</fullName>
    </recommendedName>
</protein>
<feature type="compositionally biased region" description="Polar residues" evidence="11">
    <location>
        <begin position="1"/>
        <end position="12"/>
    </location>
</feature>
<dbReference type="AlphaFoldDB" id="A0A8J2RYY1"/>
<dbReference type="OrthoDB" id="6159439at2759"/>
<comment type="subcellular location">
    <subcellularLocation>
        <location evidence="1 9 10">Nucleus</location>
    </subcellularLocation>
</comment>
<feature type="domain" description="Homeobox" evidence="12">
    <location>
        <begin position="11"/>
        <end position="71"/>
    </location>
</feature>
<evidence type="ECO:0000256" key="2">
    <source>
        <dbReference type="ARBA" id="ARBA00021327"/>
    </source>
</evidence>
<dbReference type="SUPFAM" id="SSF46689">
    <property type="entry name" value="Homeodomain-like"/>
    <property type="match status" value="1"/>
</dbReference>
<evidence type="ECO:0000256" key="7">
    <source>
        <dbReference type="ARBA" id="ARBA00023163"/>
    </source>
</evidence>
<dbReference type="GO" id="GO:0006357">
    <property type="term" value="P:regulation of transcription by RNA polymerase II"/>
    <property type="evidence" value="ECO:0007669"/>
    <property type="project" value="TreeGrafter"/>
</dbReference>
<dbReference type="GO" id="GO:0003677">
    <property type="term" value="F:DNA binding"/>
    <property type="evidence" value="ECO:0007669"/>
    <property type="project" value="UniProtKB-UniRule"/>
</dbReference>
<dbReference type="Proteomes" id="UP000789390">
    <property type="component" value="Unassembled WGS sequence"/>
</dbReference>
<keyword evidence="3" id="KW-0217">Developmental protein</keyword>
<gene>
    <name evidence="13" type="ORF">DGAL_LOCUS14660</name>
</gene>
<evidence type="ECO:0000256" key="9">
    <source>
        <dbReference type="PROSITE-ProRule" id="PRU00108"/>
    </source>
</evidence>
<dbReference type="GO" id="GO:0005634">
    <property type="term" value="C:nucleus"/>
    <property type="evidence" value="ECO:0007669"/>
    <property type="project" value="UniProtKB-SubCell"/>
</dbReference>
<feature type="region of interest" description="Disordered" evidence="11">
    <location>
        <begin position="1"/>
        <end position="26"/>
    </location>
</feature>
<dbReference type="Pfam" id="PF00046">
    <property type="entry name" value="Homeodomain"/>
    <property type="match status" value="1"/>
</dbReference>
<evidence type="ECO:0000256" key="11">
    <source>
        <dbReference type="SAM" id="MobiDB-lite"/>
    </source>
</evidence>
<dbReference type="PROSITE" id="PS50071">
    <property type="entry name" value="HOMEOBOX_2"/>
    <property type="match status" value="1"/>
</dbReference>
<dbReference type="SMART" id="SM00389">
    <property type="entry name" value="HOX"/>
    <property type="match status" value="1"/>
</dbReference>
<dbReference type="EMBL" id="CAKKLH010000309">
    <property type="protein sequence ID" value="CAH0111051.1"/>
    <property type="molecule type" value="Genomic_DNA"/>
</dbReference>
<accession>A0A8J2RYY1</accession>
<evidence type="ECO:0000313" key="14">
    <source>
        <dbReference type="Proteomes" id="UP000789390"/>
    </source>
</evidence>